<name>A0A840CZ82_9BACE</name>
<dbReference type="Gene3D" id="2.40.160.10">
    <property type="entry name" value="Porin"/>
    <property type="match status" value="1"/>
</dbReference>
<organism evidence="2 3">
    <name type="scientific">Bacteroides reticulotermitis</name>
    <dbReference type="NCBI Taxonomy" id="1133319"/>
    <lineage>
        <taxon>Bacteria</taxon>
        <taxon>Pseudomonadati</taxon>
        <taxon>Bacteroidota</taxon>
        <taxon>Bacteroidia</taxon>
        <taxon>Bacteroidales</taxon>
        <taxon>Bacteroidaceae</taxon>
        <taxon>Bacteroides</taxon>
    </lineage>
</organism>
<keyword evidence="3" id="KW-1185">Reference proteome</keyword>
<dbReference type="Proteomes" id="UP000560658">
    <property type="component" value="Unassembled WGS sequence"/>
</dbReference>
<evidence type="ECO:0000313" key="3">
    <source>
        <dbReference type="Proteomes" id="UP000560658"/>
    </source>
</evidence>
<proteinExistence type="predicted"/>
<dbReference type="RefSeq" id="WP_183209217.1">
    <property type="nucleotide sequence ID" value="NZ_JACIER010000015.1"/>
</dbReference>
<evidence type="ECO:0000313" key="2">
    <source>
        <dbReference type="EMBL" id="MBB4045467.1"/>
    </source>
</evidence>
<sequence length="443" mass="49254">MKKLTAIISLCFLSSFHTLSAQETKDNSKNEKLSTEEYSKFRFGGYGEMVANFKDYGINRFYGGSDGNPKKDRNTISIPRFVIAFDYKFNSKWILGAEIEFESGGTGTAFELENSENGEYETEVEKGGEVAIEQFHITRLIHRSFNVRAGHIIIPVGITNAHHEPINFFGTSRPEGETTILPSTWHENGLSVFGSFGKGYASFDYQAMIVAGLNPNGFDRNTWVGSGKQGIFEEDNFTSPAYVARLDYKGVPGLRVGTSFYYCADAGSNSDKLDSYSSKVPVRIFTADAQYRNKYVIARGNVVYGNLGNSTEVSKVNIGQSNKSPYSRLIPVAKNAVSYAAEAGFNVSALFKSDAKIPVIYPFARYEYYNPQEKGEKGQTMEKRCQVSMWTAGVNWYALPNLVVKADYSTRQIGTGKVFGTGKYNSENEFAIGIAYVGWFIKK</sequence>
<feature type="chain" id="PRO_5033003832" description="Phosphate-selective porin O and P" evidence="1">
    <location>
        <begin position="22"/>
        <end position="443"/>
    </location>
</feature>
<keyword evidence="1" id="KW-0732">Signal</keyword>
<feature type="signal peptide" evidence="1">
    <location>
        <begin position="1"/>
        <end position="21"/>
    </location>
</feature>
<comment type="caution">
    <text evidence="2">The sequence shown here is derived from an EMBL/GenBank/DDBJ whole genome shotgun (WGS) entry which is preliminary data.</text>
</comment>
<accession>A0A840CZ82</accession>
<evidence type="ECO:0008006" key="4">
    <source>
        <dbReference type="Google" id="ProtNLM"/>
    </source>
</evidence>
<evidence type="ECO:0000256" key="1">
    <source>
        <dbReference type="SAM" id="SignalP"/>
    </source>
</evidence>
<protein>
    <recommendedName>
        <fullName evidence="4">Phosphate-selective porin O and P</fullName>
    </recommendedName>
</protein>
<dbReference type="InterPro" id="IPR023614">
    <property type="entry name" value="Porin_dom_sf"/>
</dbReference>
<reference evidence="2" key="1">
    <citation type="submission" date="2020-08" db="EMBL/GenBank/DDBJ databases">
        <title>Genomic Encyclopedia of Type Strains, Phase IV (KMG-IV): sequencing the most valuable type-strain genomes for metagenomic binning, comparative biology and taxonomic classification.</title>
        <authorList>
            <person name="Goeker M."/>
        </authorList>
    </citation>
    <scope>NUCLEOTIDE SEQUENCE [LARGE SCALE GENOMIC DNA]</scope>
    <source>
        <strain evidence="2">DSM 105720</strain>
    </source>
</reference>
<gene>
    <name evidence="2" type="ORF">GGR06_003281</name>
</gene>
<dbReference type="EMBL" id="JACIER010000015">
    <property type="protein sequence ID" value="MBB4045467.1"/>
    <property type="molecule type" value="Genomic_DNA"/>
</dbReference>
<dbReference type="AlphaFoldDB" id="A0A840CZ82"/>
<dbReference type="SUPFAM" id="SSF56935">
    <property type="entry name" value="Porins"/>
    <property type="match status" value="1"/>
</dbReference>